<organism evidence="1 2">
    <name type="scientific">Tepidiforma thermophila (strain KCTC 52669 / CGMCC 1.13589 / G233)</name>
    <dbReference type="NCBI Taxonomy" id="2761530"/>
    <lineage>
        <taxon>Bacteria</taxon>
        <taxon>Bacillati</taxon>
        <taxon>Chloroflexota</taxon>
        <taxon>Tepidiformia</taxon>
        <taxon>Tepidiformales</taxon>
        <taxon>Tepidiformaceae</taxon>
        <taxon>Tepidiforma</taxon>
    </lineage>
</organism>
<dbReference type="RefSeq" id="WP_165772421.1">
    <property type="nucleotide sequence ID" value="NZ_PDJQ01000001.1"/>
</dbReference>
<keyword evidence="2" id="KW-1185">Reference proteome</keyword>
<dbReference type="Proteomes" id="UP000223071">
    <property type="component" value="Unassembled WGS sequence"/>
</dbReference>
<evidence type="ECO:0000313" key="1">
    <source>
        <dbReference type="EMBL" id="PFG73087.1"/>
    </source>
</evidence>
<proteinExistence type="predicted"/>
<evidence type="ECO:0000313" key="2">
    <source>
        <dbReference type="Proteomes" id="UP000223071"/>
    </source>
</evidence>
<dbReference type="AlphaFoldDB" id="A0A2A9HAV0"/>
<accession>A0A2A9HAV0</accession>
<gene>
    <name evidence="1" type="ORF">A9A59_0280</name>
</gene>
<name>A0A2A9HAV0_TEPT2</name>
<sequence length="199" mass="22623">MTNPISGAGPLRRAWEKTDLPRNHPPHDYVTHCETGELVLIWPCGQHYAVGLDQRPRRRFHRLRAALELQYARWFGRVPGRSARLQLPTTCKACQVLGADDLFTWTRLFDLMPDDHLVPIALQYAAQTDDDFRMALEEGGTKFVPLPRRGPLAIASLTRNARYAGLHDGTFYLIHFDPTPYGRELMEQMLADLESSTPG</sequence>
<reference evidence="1 2" key="1">
    <citation type="submission" date="2017-09" db="EMBL/GenBank/DDBJ databases">
        <title>Sequencing the genomes of two abundant thermophiles in Great Basin hot springs: Thermocrinis jamiesonii and novel Chloroflexi Thermoflexus hugenholtzii.</title>
        <authorList>
            <person name="Hedlund B."/>
        </authorList>
    </citation>
    <scope>NUCLEOTIDE SEQUENCE [LARGE SCALE GENOMIC DNA]</scope>
    <source>
        <strain evidence="1 2">G233</strain>
    </source>
</reference>
<dbReference type="EMBL" id="PDJQ01000001">
    <property type="protein sequence ID" value="PFG73087.1"/>
    <property type="molecule type" value="Genomic_DNA"/>
</dbReference>
<protein>
    <submittedName>
        <fullName evidence="1">Uncharacterized protein</fullName>
    </submittedName>
</protein>
<comment type="caution">
    <text evidence="1">The sequence shown here is derived from an EMBL/GenBank/DDBJ whole genome shotgun (WGS) entry which is preliminary data.</text>
</comment>